<keyword evidence="2" id="KW-0732">Signal</keyword>
<sequence>MFLRTLVLILLILHVADTGLVLYVACTIACYGAVATTATVVIAGIGLIALLGAGATGAAAGAVGGASVCAAACAPFMFVPSP</sequence>
<accession>A0A821MIQ1</accession>
<keyword evidence="1" id="KW-1133">Transmembrane helix</keyword>
<dbReference type="EMBL" id="CAJOBR010004178">
    <property type="protein sequence ID" value="CAF4770433.1"/>
    <property type="molecule type" value="Genomic_DNA"/>
</dbReference>
<evidence type="ECO:0000313" key="5">
    <source>
        <dbReference type="Proteomes" id="UP000663848"/>
    </source>
</evidence>
<evidence type="ECO:0000256" key="1">
    <source>
        <dbReference type="SAM" id="Phobius"/>
    </source>
</evidence>
<keyword evidence="1" id="KW-0812">Transmembrane</keyword>
<evidence type="ECO:0000313" key="3">
    <source>
        <dbReference type="EMBL" id="CAF3255322.1"/>
    </source>
</evidence>
<organism evidence="4 5">
    <name type="scientific">Rotaria socialis</name>
    <dbReference type="NCBI Taxonomy" id="392032"/>
    <lineage>
        <taxon>Eukaryota</taxon>
        <taxon>Metazoa</taxon>
        <taxon>Spiralia</taxon>
        <taxon>Gnathifera</taxon>
        <taxon>Rotifera</taxon>
        <taxon>Eurotatoria</taxon>
        <taxon>Bdelloidea</taxon>
        <taxon>Philodinida</taxon>
        <taxon>Philodinidae</taxon>
        <taxon>Rotaria</taxon>
    </lineage>
</organism>
<dbReference type="AlphaFoldDB" id="A0A821MIQ1"/>
<feature type="chain" id="PRO_5036417007" description="Secreted peptide" evidence="2">
    <location>
        <begin position="19"/>
        <end position="82"/>
    </location>
</feature>
<dbReference type="Proteomes" id="UP000663825">
    <property type="component" value="Unassembled WGS sequence"/>
</dbReference>
<dbReference type="EMBL" id="CAJNXB010002505">
    <property type="protein sequence ID" value="CAF3255322.1"/>
    <property type="molecule type" value="Genomic_DNA"/>
</dbReference>
<gene>
    <name evidence="4" type="ORF">QYT958_LOCUS22138</name>
    <name evidence="3" type="ORF">TIS948_LOCUS15451</name>
</gene>
<protein>
    <recommendedName>
        <fullName evidence="6">Secreted peptide</fullName>
    </recommendedName>
</protein>
<feature type="transmembrane region" description="Helical" evidence="1">
    <location>
        <begin position="58"/>
        <end position="79"/>
    </location>
</feature>
<dbReference type="Proteomes" id="UP000663848">
    <property type="component" value="Unassembled WGS sequence"/>
</dbReference>
<evidence type="ECO:0000313" key="4">
    <source>
        <dbReference type="EMBL" id="CAF4770433.1"/>
    </source>
</evidence>
<reference evidence="4" key="1">
    <citation type="submission" date="2021-02" db="EMBL/GenBank/DDBJ databases">
        <authorList>
            <person name="Nowell W R."/>
        </authorList>
    </citation>
    <scope>NUCLEOTIDE SEQUENCE</scope>
</reference>
<feature type="transmembrane region" description="Helical" evidence="1">
    <location>
        <begin position="28"/>
        <end position="51"/>
    </location>
</feature>
<proteinExistence type="predicted"/>
<evidence type="ECO:0000256" key="2">
    <source>
        <dbReference type="SAM" id="SignalP"/>
    </source>
</evidence>
<name>A0A821MIQ1_9BILA</name>
<evidence type="ECO:0008006" key="6">
    <source>
        <dbReference type="Google" id="ProtNLM"/>
    </source>
</evidence>
<feature type="signal peptide" evidence="2">
    <location>
        <begin position="1"/>
        <end position="18"/>
    </location>
</feature>
<comment type="caution">
    <text evidence="4">The sequence shown here is derived from an EMBL/GenBank/DDBJ whole genome shotgun (WGS) entry which is preliminary data.</text>
</comment>
<keyword evidence="1" id="KW-0472">Membrane</keyword>